<sequence length="191" mass="19964">MGPNPAFSRPARSPFSSADRFRRRSGSRGRAGARTRLLLLALPCSLGSPLSRIGSRGGGRAGLAAEWGPARASSSWRPWAARPSPAPSDPPLFGVFPRRPRAAAAVPERRRASEAEAPIPEAGAGGVVRALCGRGAAAARPGRGSVGGGALCWWRGAREEAGDSRGRSIADRTAVRFLGDVARRQARVILL</sequence>
<feature type="region of interest" description="Disordered" evidence="1">
    <location>
        <begin position="1"/>
        <end position="31"/>
    </location>
</feature>
<proteinExistence type="predicted"/>
<gene>
    <name evidence="2" type="ORF">PVAP13_3KG472001</name>
</gene>
<evidence type="ECO:0000313" key="3">
    <source>
        <dbReference type="Proteomes" id="UP000823388"/>
    </source>
</evidence>
<comment type="caution">
    <text evidence="2">The sequence shown here is derived from an EMBL/GenBank/DDBJ whole genome shotgun (WGS) entry which is preliminary data.</text>
</comment>
<reference evidence="2" key="1">
    <citation type="submission" date="2020-05" db="EMBL/GenBank/DDBJ databases">
        <title>WGS assembly of Panicum virgatum.</title>
        <authorList>
            <person name="Lovell J.T."/>
            <person name="Jenkins J."/>
            <person name="Shu S."/>
            <person name="Juenger T.E."/>
            <person name="Schmutz J."/>
        </authorList>
    </citation>
    <scope>NUCLEOTIDE SEQUENCE</scope>
    <source>
        <strain evidence="2">AP13</strain>
    </source>
</reference>
<accession>A0A8T0V5L8</accession>
<keyword evidence="3" id="KW-1185">Reference proteome</keyword>
<feature type="compositionally biased region" description="Basic residues" evidence="1">
    <location>
        <begin position="21"/>
        <end position="31"/>
    </location>
</feature>
<organism evidence="2 3">
    <name type="scientific">Panicum virgatum</name>
    <name type="common">Blackwell switchgrass</name>
    <dbReference type="NCBI Taxonomy" id="38727"/>
    <lineage>
        <taxon>Eukaryota</taxon>
        <taxon>Viridiplantae</taxon>
        <taxon>Streptophyta</taxon>
        <taxon>Embryophyta</taxon>
        <taxon>Tracheophyta</taxon>
        <taxon>Spermatophyta</taxon>
        <taxon>Magnoliopsida</taxon>
        <taxon>Liliopsida</taxon>
        <taxon>Poales</taxon>
        <taxon>Poaceae</taxon>
        <taxon>PACMAD clade</taxon>
        <taxon>Panicoideae</taxon>
        <taxon>Panicodae</taxon>
        <taxon>Paniceae</taxon>
        <taxon>Panicinae</taxon>
        <taxon>Panicum</taxon>
        <taxon>Panicum sect. Hiantes</taxon>
    </lineage>
</organism>
<protein>
    <submittedName>
        <fullName evidence="2">Uncharacterized protein</fullName>
    </submittedName>
</protein>
<evidence type="ECO:0000313" key="2">
    <source>
        <dbReference type="EMBL" id="KAG2629818.1"/>
    </source>
</evidence>
<dbReference type="EMBL" id="CM029041">
    <property type="protein sequence ID" value="KAG2629818.1"/>
    <property type="molecule type" value="Genomic_DNA"/>
</dbReference>
<name>A0A8T0V5L8_PANVG</name>
<dbReference type="AlphaFoldDB" id="A0A8T0V5L8"/>
<dbReference type="Proteomes" id="UP000823388">
    <property type="component" value="Chromosome 3K"/>
</dbReference>
<evidence type="ECO:0000256" key="1">
    <source>
        <dbReference type="SAM" id="MobiDB-lite"/>
    </source>
</evidence>